<evidence type="ECO:0000256" key="7">
    <source>
        <dbReference type="SAM" id="Phobius"/>
    </source>
</evidence>
<evidence type="ECO:0000256" key="6">
    <source>
        <dbReference type="SAM" id="MobiDB-lite"/>
    </source>
</evidence>
<feature type="transmembrane region" description="Helical" evidence="7">
    <location>
        <begin position="695"/>
        <end position="715"/>
    </location>
</feature>
<feature type="region of interest" description="Disordered" evidence="6">
    <location>
        <begin position="533"/>
        <end position="552"/>
    </location>
</feature>
<dbReference type="AlphaFoldDB" id="A0A1I8I1C1"/>
<sequence>NPSEIPTQLTMSTRLMYKNMPLATAKIHTLAPVQADKKLHSSAIGMDIPADSRMAKSPSSCGSSSHSTARADADAAQSRPGEGRPDAQAVDEVVQRVAEQNHPGHRLHLCQPGGHVPVAINHVGLAVAGVAVFDCFYRQHDGSSVRRELPSRRGRRFASILIGRLLWSEANLGRFEVGQAGRVTAFYTHPASIPDFHLQLTSGSRMSREVATRDPTARDTMNVMSNLKNRRPMKGRKMMPSTAQRLMNCPVQVDSLRLLQWTEANASSLISTVLGGVQTPACYSRASSAAAEFAAASATAAAHDRETNPLHVWGYGLLFVTLINLCAVLGIIFLPFMGRQFYKLLMTFMVSLAVGSLVATSLLILLPDSLQLAFIHEEVNFANFSLVEEHHHHLFRAERPSHATWEDFHSQHPWYLWRCCVVFLGIYLFFLIERLLKELIRWKQPVATDATGAAAAASAKHQHSHQQSRERLPSCSMNIERKPTRSDKQIRYARPDGSRGCARCGNDDFDNAFAEESTPKLVLEVEAAMLPKTGGQVGSSQPDTVAPSSAAASGDHSVSLATNCSAKARPADAATAAVADEKKLTRNGGLCDDRDGVSTRLAKVQPVAWMILLGDALHNFIDGLSIGAAFTRSTLSGVSICLAVLCEELPHELGDFAILLSAGMSMPMALLCNFLSACTCYLGFALGVWLGETGASVWIFAVASGMFLYISLVDMMPEVSYSMEEPGAKQLGKAKIFLLQNVGLFAGFGAVLTLAIYGGNIQLGGELLVRSSVMEALKSMESSSSIAGNAQGSCGGAGFPGLTCRSDAAEPRLACDGGGGRLLSDLPARAMAFSVTWRNARCTLVLAAMSSFLRRIVVEMAIVRTRRVAEMVRVLDVAKNVAHQSHQYVQAVKFVALDNRDVEGGQRDDVRLRDTQRLVQLVHELGQLFVLDVLRRVRVVALPDHVEHVEVVIRDADLLLLVRLVEVLQDDGDVQVDDDQPVAVERRPGDSVADDVGGVAVGRLHHQRVEDVVPAGASGESEQQHHAAAERLEVDEVVQCSGVHHVAEEDHPDDGVDEDNQEQQGADVHQRRQRDDEGEQQLADALRRLDEAQHPTDAEDAHHPEQSRRDEHAVHDVAEHCAWGLTKVMPPQADNLNDGLHSEDRREGNVDDFQALSDRRLLSVVLNHHGHHVEEDQDYYGQLKPVAHRHVKEELLGAVLEANLPLNSCTPVMLNMSQNSMHTSSTLPMEGMARTRQFTTICKH</sequence>
<proteinExistence type="inferred from homology"/>
<feature type="region of interest" description="Disordered" evidence="6">
    <location>
        <begin position="1048"/>
        <end position="1080"/>
    </location>
</feature>
<dbReference type="InterPro" id="IPR050799">
    <property type="entry name" value="ZIP_Transporter"/>
</dbReference>
<feature type="transmembrane region" description="Helical" evidence="7">
    <location>
        <begin position="668"/>
        <end position="689"/>
    </location>
</feature>
<comment type="similarity">
    <text evidence="2">Belongs to the ZIP transporter (TC 2.A.5) family.</text>
</comment>
<feature type="transmembrane region" description="Helical" evidence="7">
    <location>
        <begin position="312"/>
        <end position="337"/>
    </location>
</feature>
<dbReference type="GO" id="GO:0005886">
    <property type="term" value="C:plasma membrane"/>
    <property type="evidence" value="ECO:0007669"/>
    <property type="project" value="TreeGrafter"/>
</dbReference>
<name>A0A1I8I1C1_9PLAT</name>
<evidence type="ECO:0000256" key="2">
    <source>
        <dbReference type="ARBA" id="ARBA00006939"/>
    </source>
</evidence>
<feature type="transmembrane region" description="Helical" evidence="7">
    <location>
        <begin position="414"/>
        <end position="432"/>
    </location>
</feature>
<dbReference type="PANTHER" id="PTHR12191">
    <property type="entry name" value="SOLUTE CARRIER FAMILY 39"/>
    <property type="match status" value="1"/>
</dbReference>
<keyword evidence="4 7" id="KW-1133">Transmembrane helix</keyword>
<feature type="compositionally biased region" description="Polar residues" evidence="6">
    <location>
        <begin position="538"/>
        <end position="551"/>
    </location>
</feature>
<evidence type="ECO:0000256" key="5">
    <source>
        <dbReference type="ARBA" id="ARBA00023136"/>
    </source>
</evidence>
<accession>A0A1I8I1C1</accession>
<dbReference type="GO" id="GO:0030003">
    <property type="term" value="P:intracellular monoatomic cation homeostasis"/>
    <property type="evidence" value="ECO:0007669"/>
    <property type="project" value="TreeGrafter"/>
</dbReference>
<dbReference type="PANTHER" id="PTHR12191:SF37">
    <property type="entry name" value="ZINC TRANSPORTER FOI"/>
    <property type="match status" value="1"/>
</dbReference>
<keyword evidence="8" id="KW-1185">Reference proteome</keyword>
<dbReference type="GO" id="GO:0005385">
    <property type="term" value="F:zinc ion transmembrane transporter activity"/>
    <property type="evidence" value="ECO:0007669"/>
    <property type="project" value="TreeGrafter"/>
</dbReference>
<dbReference type="InterPro" id="IPR003689">
    <property type="entry name" value="ZIP"/>
</dbReference>
<feature type="region of interest" description="Disordered" evidence="6">
    <location>
        <begin position="1093"/>
        <end position="1112"/>
    </location>
</feature>
<keyword evidence="3 7" id="KW-0812">Transmembrane</keyword>
<feature type="compositionally biased region" description="Acidic residues" evidence="6">
    <location>
        <begin position="1050"/>
        <end position="1061"/>
    </location>
</feature>
<reference evidence="9" key="1">
    <citation type="submission" date="2016-11" db="UniProtKB">
        <authorList>
            <consortium name="WormBaseParasite"/>
        </authorList>
    </citation>
    <scope>IDENTIFICATION</scope>
</reference>
<organism evidence="8 9">
    <name type="scientific">Macrostomum lignano</name>
    <dbReference type="NCBI Taxonomy" id="282301"/>
    <lineage>
        <taxon>Eukaryota</taxon>
        <taxon>Metazoa</taxon>
        <taxon>Spiralia</taxon>
        <taxon>Lophotrochozoa</taxon>
        <taxon>Platyhelminthes</taxon>
        <taxon>Rhabditophora</taxon>
        <taxon>Macrostomorpha</taxon>
        <taxon>Macrostomida</taxon>
        <taxon>Macrostomidae</taxon>
        <taxon>Macrostomum</taxon>
    </lineage>
</organism>
<comment type="subcellular location">
    <subcellularLocation>
        <location evidence="1">Membrane</location>
        <topology evidence="1">Multi-pass membrane protein</topology>
    </subcellularLocation>
</comment>
<dbReference type="WBParaSite" id="maker-uti_cns_0009021-snap-gene-0.4-mRNA-1">
    <property type="protein sequence ID" value="maker-uti_cns_0009021-snap-gene-0.4-mRNA-1"/>
    <property type="gene ID" value="maker-uti_cns_0009021-snap-gene-0.4"/>
</dbReference>
<dbReference type="GO" id="GO:0071578">
    <property type="term" value="P:zinc ion import across plasma membrane"/>
    <property type="evidence" value="ECO:0007669"/>
    <property type="project" value="TreeGrafter"/>
</dbReference>
<evidence type="ECO:0000256" key="4">
    <source>
        <dbReference type="ARBA" id="ARBA00022989"/>
    </source>
</evidence>
<dbReference type="Pfam" id="PF02535">
    <property type="entry name" value="Zip"/>
    <property type="match status" value="1"/>
</dbReference>
<feature type="compositionally biased region" description="Low complexity" evidence="6">
    <location>
        <begin position="57"/>
        <end position="67"/>
    </location>
</feature>
<evidence type="ECO:0000256" key="3">
    <source>
        <dbReference type="ARBA" id="ARBA00022692"/>
    </source>
</evidence>
<feature type="region of interest" description="Disordered" evidence="6">
    <location>
        <begin position="50"/>
        <end position="88"/>
    </location>
</feature>
<dbReference type="GO" id="GO:0140410">
    <property type="term" value="F:monoatomic cation:bicarbonate symporter activity"/>
    <property type="evidence" value="ECO:0007669"/>
    <property type="project" value="TreeGrafter"/>
</dbReference>
<evidence type="ECO:0000313" key="8">
    <source>
        <dbReference type="Proteomes" id="UP000095280"/>
    </source>
</evidence>
<keyword evidence="5 7" id="KW-0472">Membrane</keyword>
<dbReference type="Proteomes" id="UP000095280">
    <property type="component" value="Unplaced"/>
</dbReference>
<feature type="transmembrane region" description="Helical" evidence="7">
    <location>
        <begin position="736"/>
        <end position="757"/>
    </location>
</feature>
<feature type="region of interest" description="Disordered" evidence="6">
    <location>
        <begin position="453"/>
        <end position="476"/>
    </location>
</feature>
<evidence type="ECO:0000256" key="1">
    <source>
        <dbReference type="ARBA" id="ARBA00004141"/>
    </source>
</evidence>
<protein>
    <submittedName>
        <fullName evidence="9">RING-type domain-containing protein</fullName>
    </submittedName>
</protein>
<feature type="transmembrane region" description="Helical" evidence="7">
    <location>
        <begin position="344"/>
        <end position="366"/>
    </location>
</feature>
<evidence type="ECO:0000313" key="9">
    <source>
        <dbReference type="WBParaSite" id="maker-uti_cns_0009021-snap-gene-0.4-mRNA-1"/>
    </source>
</evidence>